<dbReference type="PANTHER" id="PTHR31200">
    <property type="entry name" value="INO80 COMPLEX SUBUNIT C"/>
    <property type="match status" value="1"/>
</dbReference>
<dbReference type="Proteomes" id="UP000242474">
    <property type="component" value="Unassembled WGS sequence"/>
</dbReference>
<keyword evidence="4" id="KW-0539">Nucleus</keyword>
<dbReference type="STRING" id="763665.A0A2G5BKI9"/>
<gene>
    <name evidence="6" type="ORF">COEREDRAFT_34636</name>
</gene>
<proteinExistence type="predicted"/>
<name>A0A2G5BKI9_COERN</name>
<dbReference type="Pfam" id="PF08265">
    <property type="entry name" value="YL1_C"/>
    <property type="match status" value="1"/>
</dbReference>
<feature type="domain" description="Vps72/YL1 C-terminal" evidence="5">
    <location>
        <begin position="50"/>
        <end position="79"/>
    </location>
</feature>
<dbReference type="OrthoDB" id="49520at2759"/>
<dbReference type="InterPro" id="IPR029525">
    <property type="entry name" value="INO80C/Ies6"/>
</dbReference>
<dbReference type="GO" id="GO:0031011">
    <property type="term" value="C:Ino80 complex"/>
    <property type="evidence" value="ECO:0007669"/>
    <property type="project" value="InterPro"/>
</dbReference>
<evidence type="ECO:0000256" key="1">
    <source>
        <dbReference type="ARBA" id="ARBA00004123"/>
    </source>
</evidence>
<evidence type="ECO:0000259" key="5">
    <source>
        <dbReference type="SMART" id="SM00993"/>
    </source>
</evidence>
<dbReference type="PANTHER" id="PTHR31200:SF1">
    <property type="entry name" value="INO80 COMPLEX SUBUNIT C"/>
    <property type="match status" value="1"/>
</dbReference>
<feature type="non-terminal residue" evidence="6">
    <location>
        <position position="1"/>
    </location>
</feature>
<accession>A0A2G5BKI9</accession>
<evidence type="ECO:0000256" key="2">
    <source>
        <dbReference type="ARBA" id="ARBA00023015"/>
    </source>
</evidence>
<evidence type="ECO:0000256" key="4">
    <source>
        <dbReference type="ARBA" id="ARBA00023242"/>
    </source>
</evidence>
<evidence type="ECO:0000256" key="3">
    <source>
        <dbReference type="ARBA" id="ARBA00023163"/>
    </source>
</evidence>
<keyword evidence="2" id="KW-0805">Transcription regulation</keyword>
<keyword evidence="7" id="KW-1185">Reference proteome</keyword>
<evidence type="ECO:0000313" key="7">
    <source>
        <dbReference type="Proteomes" id="UP000242474"/>
    </source>
</evidence>
<protein>
    <submittedName>
        <fullName evidence="6">Chromatin-remodeling complex subunit ies6</fullName>
    </submittedName>
</protein>
<feature type="non-terminal residue" evidence="6">
    <location>
        <position position="101"/>
    </location>
</feature>
<dbReference type="EMBL" id="KZ303486">
    <property type="protein sequence ID" value="PIA19523.1"/>
    <property type="molecule type" value="Genomic_DNA"/>
</dbReference>
<reference evidence="6 7" key="1">
    <citation type="journal article" date="2015" name="Genome Biol. Evol.">
        <title>Phylogenomic analyses indicate that early fungi evolved digesting cell walls of algal ancestors of land plants.</title>
        <authorList>
            <person name="Chang Y."/>
            <person name="Wang S."/>
            <person name="Sekimoto S."/>
            <person name="Aerts A.L."/>
            <person name="Choi C."/>
            <person name="Clum A."/>
            <person name="LaButti K.M."/>
            <person name="Lindquist E.A."/>
            <person name="Yee Ngan C."/>
            <person name="Ohm R.A."/>
            <person name="Salamov A.A."/>
            <person name="Grigoriev I.V."/>
            <person name="Spatafora J.W."/>
            <person name="Berbee M.L."/>
        </authorList>
    </citation>
    <scope>NUCLEOTIDE SEQUENCE [LARGE SCALE GENOMIC DNA]</scope>
    <source>
        <strain evidence="6 7">NRRL 1564</strain>
    </source>
</reference>
<keyword evidence="3" id="KW-0804">Transcription</keyword>
<organism evidence="6 7">
    <name type="scientific">Coemansia reversa (strain ATCC 12441 / NRRL 1564)</name>
    <dbReference type="NCBI Taxonomy" id="763665"/>
    <lineage>
        <taxon>Eukaryota</taxon>
        <taxon>Fungi</taxon>
        <taxon>Fungi incertae sedis</taxon>
        <taxon>Zoopagomycota</taxon>
        <taxon>Kickxellomycotina</taxon>
        <taxon>Kickxellomycetes</taxon>
        <taxon>Kickxellales</taxon>
        <taxon>Kickxellaceae</taxon>
        <taxon>Coemansia</taxon>
    </lineage>
</organism>
<sequence>PFKNPEYKSGRRWKNLKQVVAQEQAASDWPVDFPAYWAIDAPPSLLPQKKYCDITGLSAKYTDPKTNVRYHSAEVYQVIRTLPPGAEQQYLALRNANVTLK</sequence>
<comment type="subcellular location">
    <subcellularLocation>
        <location evidence="1">Nucleus</location>
    </subcellularLocation>
</comment>
<dbReference type="AlphaFoldDB" id="A0A2G5BKI9"/>
<dbReference type="GO" id="GO:0006338">
    <property type="term" value="P:chromatin remodeling"/>
    <property type="evidence" value="ECO:0007669"/>
    <property type="project" value="InterPro"/>
</dbReference>
<dbReference type="SMART" id="SM00993">
    <property type="entry name" value="YL1_C"/>
    <property type="match status" value="1"/>
</dbReference>
<dbReference type="InterPro" id="IPR013272">
    <property type="entry name" value="Vps72/YL1_C"/>
</dbReference>
<evidence type="ECO:0000313" key="6">
    <source>
        <dbReference type="EMBL" id="PIA19523.1"/>
    </source>
</evidence>